<sequence length="96" mass="11118">MTGKIKIGKSWHLWFTLPVNRALVLTRRNGMSTKPKGFLPFTFHIVRKPLDKESQLCLDLRFYISLLRSLANIALRHAFTQKCASKKTSWSIEELS</sequence>
<protein>
    <submittedName>
        <fullName evidence="1">Uncharacterized protein</fullName>
    </submittedName>
</protein>
<name>A0A8X6NLP8_NEPPI</name>
<dbReference type="AlphaFoldDB" id="A0A8X6NLP8"/>
<accession>A0A8X6NLP8</accession>
<evidence type="ECO:0000313" key="1">
    <source>
        <dbReference type="EMBL" id="GFT19313.1"/>
    </source>
</evidence>
<keyword evidence="2" id="KW-1185">Reference proteome</keyword>
<gene>
    <name evidence="1" type="ORF">NPIL_223561</name>
</gene>
<dbReference type="EMBL" id="BMAW01059062">
    <property type="protein sequence ID" value="GFT19313.1"/>
    <property type="molecule type" value="Genomic_DNA"/>
</dbReference>
<proteinExistence type="predicted"/>
<dbReference type="Proteomes" id="UP000887013">
    <property type="component" value="Unassembled WGS sequence"/>
</dbReference>
<organism evidence="1 2">
    <name type="scientific">Nephila pilipes</name>
    <name type="common">Giant wood spider</name>
    <name type="synonym">Nephila maculata</name>
    <dbReference type="NCBI Taxonomy" id="299642"/>
    <lineage>
        <taxon>Eukaryota</taxon>
        <taxon>Metazoa</taxon>
        <taxon>Ecdysozoa</taxon>
        <taxon>Arthropoda</taxon>
        <taxon>Chelicerata</taxon>
        <taxon>Arachnida</taxon>
        <taxon>Araneae</taxon>
        <taxon>Araneomorphae</taxon>
        <taxon>Entelegynae</taxon>
        <taxon>Araneoidea</taxon>
        <taxon>Nephilidae</taxon>
        <taxon>Nephila</taxon>
    </lineage>
</organism>
<reference evidence="1" key="1">
    <citation type="submission" date="2020-08" db="EMBL/GenBank/DDBJ databases">
        <title>Multicomponent nature underlies the extraordinary mechanical properties of spider dragline silk.</title>
        <authorList>
            <person name="Kono N."/>
            <person name="Nakamura H."/>
            <person name="Mori M."/>
            <person name="Yoshida Y."/>
            <person name="Ohtoshi R."/>
            <person name="Malay A.D."/>
            <person name="Moran D.A.P."/>
            <person name="Tomita M."/>
            <person name="Numata K."/>
            <person name="Arakawa K."/>
        </authorList>
    </citation>
    <scope>NUCLEOTIDE SEQUENCE</scope>
</reference>
<comment type="caution">
    <text evidence="1">The sequence shown here is derived from an EMBL/GenBank/DDBJ whole genome shotgun (WGS) entry which is preliminary data.</text>
</comment>
<evidence type="ECO:0000313" key="2">
    <source>
        <dbReference type="Proteomes" id="UP000887013"/>
    </source>
</evidence>